<dbReference type="EMBL" id="QRUP01000001">
    <property type="protein sequence ID" value="RGR76935.1"/>
    <property type="molecule type" value="Genomic_DNA"/>
</dbReference>
<dbReference type="InterPro" id="IPR052173">
    <property type="entry name" value="Beta-lactam_resp_regulator"/>
</dbReference>
<dbReference type="PANTHER" id="PTHR34978:SF3">
    <property type="entry name" value="SLR0241 PROTEIN"/>
    <property type="match status" value="1"/>
</dbReference>
<keyword evidence="2" id="KW-0472">Membrane</keyword>
<protein>
    <recommendedName>
        <fullName evidence="3">Peptidase M56 domain-containing protein</fullName>
    </recommendedName>
</protein>
<organism evidence="4 5">
    <name type="scientific">Holdemania filiformis</name>
    <dbReference type="NCBI Taxonomy" id="61171"/>
    <lineage>
        <taxon>Bacteria</taxon>
        <taxon>Bacillati</taxon>
        <taxon>Bacillota</taxon>
        <taxon>Erysipelotrichia</taxon>
        <taxon>Erysipelotrichales</taxon>
        <taxon>Erysipelotrichaceae</taxon>
        <taxon>Holdemania</taxon>
    </lineage>
</organism>
<feature type="transmembrane region" description="Helical" evidence="2">
    <location>
        <begin position="6"/>
        <end position="29"/>
    </location>
</feature>
<keyword evidence="2" id="KW-0812">Transmembrane</keyword>
<feature type="domain" description="Peptidase M56" evidence="3">
    <location>
        <begin position="8"/>
        <end position="328"/>
    </location>
</feature>
<evidence type="ECO:0000259" key="3">
    <source>
        <dbReference type="Pfam" id="PF05569"/>
    </source>
</evidence>
<evidence type="ECO:0000256" key="2">
    <source>
        <dbReference type="SAM" id="Phobius"/>
    </source>
</evidence>
<dbReference type="Pfam" id="PF05569">
    <property type="entry name" value="Peptidase_M56"/>
    <property type="match status" value="1"/>
</dbReference>
<dbReference type="CDD" id="cd07341">
    <property type="entry name" value="M56_BlaR1_MecR1_like"/>
    <property type="match status" value="1"/>
</dbReference>
<feature type="transmembrane region" description="Helical" evidence="2">
    <location>
        <begin position="339"/>
        <end position="362"/>
    </location>
</feature>
<dbReference type="PANTHER" id="PTHR34978">
    <property type="entry name" value="POSSIBLE SENSOR-TRANSDUCER PROTEIN BLAR"/>
    <property type="match status" value="1"/>
</dbReference>
<dbReference type="RefSeq" id="WP_117892670.1">
    <property type="nucleotide sequence ID" value="NZ_CABJCV010000001.1"/>
</dbReference>
<comment type="caution">
    <text evidence="4">The sequence shown here is derived from an EMBL/GenBank/DDBJ whole genome shotgun (WGS) entry which is preliminary data.</text>
</comment>
<dbReference type="Proteomes" id="UP000284178">
    <property type="component" value="Unassembled WGS sequence"/>
</dbReference>
<dbReference type="GeneID" id="83014020"/>
<evidence type="ECO:0000313" key="4">
    <source>
        <dbReference type="EMBL" id="RGR76935.1"/>
    </source>
</evidence>
<keyword evidence="2" id="KW-1133">Transmembrane helix</keyword>
<evidence type="ECO:0000313" key="5">
    <source>
        <dbReference type="Proteomes" id="UP000284178"/>
    </source>
</evidence>
<proteinExistence type="predicted"/>
<name>A0A412G6M2_9FIRM</name>
<feature type="region of interest" description="Disordered" evidence="1">
    <location>
        <begin position="92"/>
        <end position="114"/>
    </location>
</feature>
<dbReference type="AlphaFoldDB" id="A0A412G6M2"/>
<sequence length="862" mass="98756">MNTFMISFLSVSVSGLCMAGIVVLLEKLLKNHLSFRFRYGLWLFVILRLLIPVSPVAGVVGTLFSEETWNPQPQTQLAASAPETIKNPVADQQTKLPEQKAQSDPVQDIRTVPTSAPSRSTWQFDQPAWLDDLIQAAWVLWLSVVVVLMVRRITSYQGFLRFIKAGSFPASSPDTRQCLDEVRQKMGIRRPLPVWINKLAVSPMLPGVFHPMIILTTEDCRPEEMRMILRHELTHYQRGDIFTKWLVQLAICIHWFNPAVRLIGRRMESLCELACDEQVLSSLSASEKRCYGDTLIHSLKDKGTYGDIIVSITLNENLSLLKERLSAIMNEQKSGTTRTLISMATGAVLFASGILCGSALSWKTPKPAAAPVVTTTTSTNQRTFYFSGSVYTQGYIVTLNWAGADRSEEGSVYQDSLISVAFDESIKAVMDNEEQMEAVRQAVSEQHARLVRSNSSLASRTPLLTSIEGPYTESVEELAVRFHKEKKMSQFRAVAAKLNEEAAVKMARTFYAAKEMDYFAVLVDALPESEILDLSRQAYQSRYEDAFDLLVPKLPQDQIQTLAQQAYTDSRLDYFEIALFSLPAQQRSEWAEKAYTDTRLEYFIETVQDLPTDQLGVWADRIYADQRLEFFEEIVNSLNSKQREALAEKAYTDNRVEYFKEAFYDLPRESVAAYAQRVIDDQRYRDYLFVFDDNLPSELMDKLAIQAYDEKQDELFDRIYWGFSKETAKTLLERAYADNRTEVLYRLYSQVDNETLKALVEQAFNDHRTDVFMNLCNDLTSEQKAEYANRAYENQNLDILSNLIYDLPHDQVLSLAQKAYDDQRIRYFEIIVYELNSADIAEFRTQAKKDGRNEFYSMLEDY</sequence>
<reference evidence="4 5" key="1">
    <citation type="submission" date="2018-08" db="EMBL/GenBank/DDBJ databases">
        <title>A genome reference for cultivated species of the human gut microbiota.</title>
        <authorList>
            <person name="Zou Y."/>
            <person name="Xue W."/>
            <person name="Luo G."/>
        </authorList>
    </citation>
    <scope>NUCLEOTIDE SEQUENCE [LARGE SCALE GENOMIC DNA]</scope>
    <source>
        <strain evidence="4 5">AF24-29</strain>
    </source>
</reference>
<feature type="transmembrane region" description="Helical" evidence="2">
    <location>
        <begin position="133"/>
        <end position="154"/>
    </location>
</feature>
<accession>A0A412G6M2</accession>
<keyword evidence="5" id="KW-1185">Reference proteome</keyword>
<feature type="compositionally biased region" description="Polar residues" evidence="1">
    <location>
        <begin position="92"/>
        <end position="105"/>
    </location>
</feature>
<gene>
    <name evidence="4" type="ORF">DWY25_01175</name>
</gene>
<evidence type="ECO:0000256" key="1">
    <source>
        <dbReference type="SAM" id="MobiDB-lite"/>
    </source>
</evidence>
<feature type="transmembrane region" description="Helical" evidence="2">
    <location>
        <begin position="41"/>
        <end position="64"/>
    </location>
</feature>
<dbReference type="InterPro" id="IPR008756">
    <property type="entry name" value="Peptidase_M56"/>
</dbReference>